<evidence type="ECO:0000256" key="11">
    <source>
        <dbReference type="ARBA" id="ARBA00022840"/>
    </source>
</evidence>
<accession>A0A310SFU8</accession>
<proteinExistence type="inferred from homology"/>
<keyword evidence="17" id="KW-0812">Transmembrane</keyword>
<keyword evidence="11" id="KW-0067">ATP-binding</keyword>
<feature type="transmembrane region" description="Helical" evidence="17">
    <location>
        <begin position="1426"/>
        <end position="1450"/>
    </location>
</feature>
<evidence type="ECO:0000256" key="8">
    <source>
        <dbReference type="ARBA" id="ARBA00022741"/>
    </source>
</evidence>
<dbReference type="GO" id="GO:0016787">
    <property type="term" value="F:hydrolase activity"/>
    <property type="evidence" value="ECO:0007669"/>
    <property type="project" value="UniProtKB-KW"/>
</dbReference>
<dbReference type="PROSITE" id="PS00284">
    <property type="entry name" value="SERPIN"/>
    <property type="match status" value="2"/>
</dbReference>
<evidence type="ECO:0000256" key="4">
    <source>
        <dbReference type="ARBA" id="ARBA00009889"/>
    </source>
</evidence>
<dbReference type="InterPro" id="IPR014001">
    <property type="entry name" value="Helicase_ATP-bd"/>
</dbReference>
<keyword evidence="10" id="KW-0347">Helicase</keyword>
<dbReference type="PROSITE" id="PS51192">
    <property type="entry name" value="HELICASE_ATP_BIND_1"/>
    <property type="match status" value="1"/>
</dbReference>
<keyword evidence="9" id="KW-0378">Hydrolase</keyword>
<dbReference type="Proteomes" id="UP000250275">
    <property type="component" value="Unassembled WGS sequence"/>
</dbReference>
<dbReference type="OrthoDB" id="6618165at2759"/>
<dbReference type="SUPFAM" id="SSF52540">
    <property type="entry name" value="P-loop containing nucleoside triphosphate hydrolases"/>
    <property type="match status" value="1"/>
</dbReference>
<feature type="domain" description="Helicase C-terminal" evidence="19">
    <location>
        <begin position="381"/>
        <end position="548"/>
    </location>
</feature>
<dbReference type="GO" id="GO:0005524">
    <property type="term" value="F:ATP binding"/>
    <property type="evidence" value="ECO:0007669"/>
    <property type="project" value="UniProtKB-KW"/>
</dbReference>
<dbReference type="InterPro" id="IPR042185">
    <property type="entry name" value="Serpin_sf_2"/>
</dbReference>
<keyword evidence="6" id="KW-0646">Protease inhibitor</keyword>
<evidence type="ECO:0000313" key="21">
    <source>
        <dbReference type="Proteomes" id="UP000250275"/>
    </source>
</evidence>
<gene>
    <name evidence="20" type="ORF">WN48_02201</name>
</gene>
<dbReference type="GO" id="GO:0004867">
    <property type="term" value="F:serine-type endopeptidase inhibitor activity"/>
    <property type="evidence" value="ECO:0007669"/>
    <property type="project" value="UniProtKB-KW"/>
</dbReference>
<dbReference type="InterPro" id="IPR036186">
    <property type="entry name" value="Serpin_sf"/>
</dbReference>
<dbReference type="InterPro" id="IPR042178">
    <property type="entry name" value="Serpin_sf_1"/>
</dbReference>
<dbReference type="InterPro" id="IPR044749">
    <property type="entry name" value="FANCM_DEXDc"/>
</dbReference>
<comment type="subcellular location">
    <subcellularLocation>
        <location evidence="1">Nucleus</location>
    </subcellularLocation>
    <subcellularLocation>
        <location evidence="2">Secreted</location>
    </subcellularLocation>
</comment>
<dbReference type="Pfam" id="PF00079">
    <property type="entry name" value="Serpin"/>
    <property type="match status" value="2"/>
</dbReference>
<dbReference type="InterPro" id="IPR039686">
    <property type="entry name" value="FANCM/Mph1-like_ID"/>
</dbReference>
<protein>
    <submittedName>
        <fullName evidence="20">Fanconi anemia group M protein</fullName>
    </submittedName>
</protein>
<dbReference type="GO" id="GO:0043138">
    <property type="term" value="F:3'-5' DNA helicase activity"/>
    <property type="evidence" value="ECO:0007669"/>
    <property type="project" value="InterPro"/>
</dbReference>
<dbReference type="SMART" id="SM00487">
    <property type="entry name" value="DEXDc"/>
    <property type="match status" value="1"/>
</dbReference>
<evidence type="ECO:0000313" key="20">
    <source>
        <dbReference type="EMBL" id="OAD52280.1"/>
    </source>
</evidence>
<feature type="transmembrane region" description="Helical" evidence="17">
    <location>
        <begin position="1291"/>
        <end position="1312"/>
    </location>
</feature>
<dbReference type="GO" id="GO:0009378">
    <property type="term" value="F:four-way junction helicase activity"/>
    <property type="evidence" value="ECO:0007669"/>
    <property type="project" value="TreeGrafter"/>
</dbReference>
<dbReference type="CDD" id="cd19578">
    <property type="entry name" value="serpinK_insect_SRPN2-like"/>
    <property type="match status" value="1"/>
</dbReference>
<dbReference type="PANTHER" id="PTHR14025:SF20">
    <property type="entry name" value="FANCONI ANEMIA GROUP M PROTEIN"/>
    <property type="match status" value="1"/>
</dbReference>
<keyword evidence="5" id="KW-0964">Secreted</keyword>
<dbReference type="InterPro" id="IPR023796">
    <property type="entry name" value="Serpin_dom"/>
</dbReference>
<evidence type="ECO:0000256" key="15">
    <source>
        <dbReference type="RuleBase" id="RU000411"/>
    </source>
</evidence>
<dbReference type="InterPro" id="IPR001650">
    <property type="entry name" value="Helicase_C-like"/>
</dbReference>
<dbReference type="GO" id="GO:0045003">
    <property type="term" value="P:double-strand break repair via synthesis-dependent strand annealing"/>
    <property type="evidence" value="ECO:0007669"/>
    <property type="project" value="TreeGrafter"/>
</dbReference>
<evidence type="ECO:0000256" key="16">
    <source>
        <dbReference type="SAM" id="Coils"/>
    </source>
</evidence>
<evidence type="ECO:0000256" key="6">
    <source>
        <dbReference type="ARBA" id="ARBA00022690"/>
    </source>
</evidence>
<evidence type="ECO:0000256" key="3">
    <source>
        <dbReference type="ARBA" id="ARBA00009500"/>
    </source>
</evidence>
<dbReference type="GO" id="GO:0036297">
    <property type="term" value="P:interstrand cross-link repair"/>
    <property type="evidence" value="ECO:0007669"/>
    <property type="project" value="TreeGrafter"/>
</dbReference>
<keyword evidence="8" id="KW-0547">Nucleotide-binding</keyword>
<dbReference type="PROSITE" id="PS51194">
    <property type="entry name" value="HELICASE_CTER"/>
    <property type="match status" value="1"/>
</dbReference>
<keyword evidence="17" id="KW-1133">Transmembrane helix</keyword>
<dbReference type="GO" id="GO:0005634">
    <property type="term" value="C:nucleus"/>
    <property type="evidence" value="ECO:0007669"/>
    <property type="project" value="UniProtKB-SubCell"/>
</dbReference>
<dbReference type="PANTHER" id="PTHR14025">
    <property type="entry name" value="FANCONI ANEMIA GROUP M FANCM FAMILY MEMBER"/>
    <property type="match status" value="1"/>
</dbReference>
<dbReference type="Pfam" id="PF00270">
    <property type="entry name" value="DEAD"/>
    <property type="match status" value="1"/>
</dbReference>
<reference evidence="20 21" key="1">
    <citation type="submission" date="2015-07" db="EMBL/GenBank/DDBJ databases">
        <title>The genome of Eufriesea mexicana.</title>
        <authorList>
            <person name="Pan H."/>
            <person name="Kapheim K."/>
        </authorList>
    </citation>
    <scope>NUCLEOTIDE SEQUENCE [LARGE SCALE GENOMIC DNA]</scope>
    <source>
        <strain evidence="20">0111107269</strain>
        <tissue evidence="20">Whole body</tissue>
    </source>
</reference>
<dbReference type="GO" id="GO:0000400">
    <property type="term" value="F:four-way junction DNA binding"/>
    <property type="evidence" value="ECO:0007669"/>
    <property type="project" value="TreeGrafter"/>
</dbReference>
<evidence type="ECO:0000256" key="17">
    <source>
        <dbReference type="SAM" id="Phobius"/>
    </source>
</evidence>
<comment type="similarity">
    <text evidence="3 15">Belongs to the serpin family.</text>
</comment>
<dbReference type="EMBL" id="KQ775154">
    <property type="protein sequence ID" value="OAD52280.1"/>
    <property type="molecule type" value="Genomic_DNA"/>
</dbReference>
<evidence type="ECO:0000259" key="18">
    <source>
        <dbReference type="PROSITE" id="PS51192"/>
    </source>
</evidence>
<dbReference type="InterPro" id="IPR011545">
    <property type="entry name" value="DEAD/DEAH_box_helicase_dom"/>
</dbReference>
<keyword evidence="12" id="KW-0722">Serine protease inhibitor</keyword>
<dbReference type="GO" id="GO:0005576">
    <property type="term" value="C:extracellular region"/>
    <property type="evidence" value="ECO:0007669"/>
    <property type="project" value="UniProtKB-SubCell"/>
</dbReference>
<feature type="coiled-coil region" evidence="16">
    <location>
        <begin position="1253"/>
        <end position="1287"/>
    </location>
</feature>
<evidence type="ECO:0000256" key="12">
    <source>
        <dbReference type="ARBA" id="ARBA00022900"/>
    </source>
</evidence>
<evidence type="ECO:0000256" key="1">
    <source>
        <dbReference type="ARBA" id="ARBA00004123"/>
    </source>
</evidence>
<dbReference type="FunFam" id="3.40.50.300:FF:000861">
    <property type="entry name" value="Fanconi anemia, complementation group M"/>
    <property type="match status" value="1"/>
</dbReference>
<dbReference type="InterPro" id="IPR027417">
    <property type="entry name" value="P-loop_NTPase"/>
</dbReference>
<dbReference type="FunFam" id="2.30.39.10:FF:000030">
    <property type="entry name" value="Serpin 2"/>
    <property type="match status" value="1"/>
</dbReference>
<dbReference type="SUPFAM" id="SSF56574">
    <property type="entry name" value="Serpins"/>
    <property type="match status" value="2"/>
</dbReference>
<dbReference type="SMART" id="SM00093">
    <property type="entry name" value="SERPIN"/>
    <property type="match status" value="2"/>
</dbReference>
<evidence type="ECO:0000256" key="13">
    <source>
        <dbReference type="ARBA" id="ARBA00023180"/>
    </source>
</evidence>
<dbReference type="Gene3D" id="3.30.497.10">
    <property type="entry name" value="Antithrombin, subunit I, domain 2"/>
    <property type="match status" value="2"/>
</dbReference>
<dbReference type="Gene3D" id="1.20.1320.20">
    <property type="entry name" value="hef helicase domain"/>
    <property type="match status" value="1"/>
</dbReference>
<dbReference type="SMART" id="SM00490">
    <property type="entry name" value="HELICc"/>
    <property type="match status" value="1"/>
</dbReference>
<feature type="domain" description="Helicase ATP-binding" evidence="18">
    <location>
        <begin position="41"/>
        <end position="209"/>
    </location>
</feature>
<sequence>MELSQNSQISSNEKTKGFDLSTGKTWIYPENYPIRDYQFNIVQACLYNNTLVCLPTGLGKTFIAAVLMYNFWRWYPCGKVIFLAPTKPLVAQQIFACHNTMGIPSSESIELTGAVSHKQREIAWSKKRVIFATPQVFYNDLVKNVVPSDLVKCVVIDEAHKALGKHSYCECIRILNEKNQTFRVLALSATPGNKIDNVHEVLQNLLIAHVELRDETSLDIVPHINNRKIDIILVPLNNKLTEYKERYIFIMDRHVKILLQYHVLSGHTANISKGRVFHLLKEYQKKTNKSGNYGQIIRTLNILMTMYHAYELMIRDGLRAFLKFYQNHSDKFWMNEEPQLQTLLEDIKLYLGPFPDIKTSCEEELVEISQDLIFGHTKFDKLKELLLYHFKNSQEKQSDTRAIVFVEYRDIVSEIYILLLQCQPLIRPQMFVGKTGQKQKQQIKALEKFRNNDVNVLVSTSIGEEGLDVGEVDLIICFDVSQHSPIRLVQRMGRTGRKRDGHIIILVTDGREHETLKSTMARRDSLNYKILNTSNIFSSLYKDNPRMIPDIFTPECLKMHISVQEKDPVEKYKNDKGKSNKKEKGFHNILKKISNIDSAFKSQKDGTKFSIVKYFKVDQNKQDTMTNFEVVNSEVIQNNGICNTIKLSDVKILSCDNDAVDFLTTCALKISAKEENTLNKYKIDKSYIPRFPSIKNVFNFSIPDTKILDCLITLNIIPLNLNNNKVNNDNENDNKDDLYNNEYVFENTMEEIIDTYQQSSSKFEDLLDDSSKSNVSDLSDIEEKKFDINTACPVRAFHHDTENEVLKSVETRNKINMTQSLKPGKFEDILNETSDDSEISNNENFEQSWTKNINIDNNIQIKNSPNIVRLDDHSKSESGAHLQQTIEMNKFFFIPNQQCKHNVENYKEICKSTYPSKFNKSKAEHILSITQAIDEIARLNSNSIATKAHDESEDDIFKDENFLLQIDNQLKFDQEIGNSTNYTDEKNFNVMKNSNDKKNEIDTELKIEECEWDDDFQVSIDTVQDCMKFNTFEEERKSQKLVGTTTNMKTHFSDNEEWISVKDISKQNTSHTSIAKKLANVKKYWNSKHDSFEKYSTNKNNSMIDNQLTNAKEEKCAYFFDKSNNKKKYESLEKRTKYFRKHNYDRKLKKVKNEFICDEAEVSSNNDSTDENSETDNDLEGFVSYTQNIHDASHMHAYYLQSIKSPMKKQDDILFKRQHTFDSRIEIYSQPVTQIDESYINDSFCIAAAESINQEITEDEELSELEKAELKLEKRKRKREKNVQENQVLTIMYHHLMICLMIGWCSAIVIPIRGEDIGNEQVHQREDSSQYTFATSRIDDRQQASYATLTRGNQAAVNRYFYPIYWDYDNNGYKVHTEYEGYYIPTTLSPKNTDSFSTTEIAMSLLPSSEILMYGIQAGTYLLQTFFILLLGGAFMTVVCIFTPICTIAFHSYGLMKSQVKEQVAELAHTYVTTEAVNAATLLVSKALDKYATILNEKHENIERKEIEQRIKSSSTLEERYLVIAYVATLMIEQTISEGTNSLSVNETEINNPDEDDDFVPYQGERFSTFDWLLFKAVSKKYSGNVLLSPISLKIALILLYEGAQDETAHELAGAMQLPATRTATRDRFSSILRSFQDNSPAYTLNIGTRIYIDSNILVRQRYEAIIKTFYSTDVITANLSNTQLLVQDINNWVSNITDGNIDQMIEDDTNVKDSLMLIMNTLFFKGLWRRKYFSPKDTQIGKFYTIDNQTIDVPFMHVFGRFYYSESSELNAKILRIPYDGHKFALYLLLPRTLNGVEHVINKVNPFMLIRHIWVMQDLPIDVSIPKFKFEFSSHLEPILRELGIRDIFDDTATLTGIARSKRTSKHLKVSDVLQKAGIEVNENGTTAYVATEIDIGNKIGDETFHANRPFLFYIEDESTGTITYIGKMMNPLDTTDSNVNINLSQHLSSNVNQGVPEADTIFQAGLNAENRNNLFNVYFSQTLSKEYKIGNLISSPASVTIILNMLMEGTNGDAKSEIASVLRLPENESRRKELIQRIFTSLKRNENGTEVDLATRLWVHENLHVLDNYKNILRSLYQGDIESVNFVESQSTAHHINKWLHRVTRNVISPTSLLNDFPPDTRLILTSVIYFKGHWLKSFDKANTKLQCFYIPSGKCRNMHFMKHESIYRYAYISSIDAHVLEIPYSDGKTSMLTFMPRSKEKDPYLRILSEDLITVPVSAILASLEERDVTIHLPKFNIEKKLNLVPILQHVCIENIFELNTNLTKMISNGSVHITNIIQNVKIEIDEEGTLAAADTEIGYTPLVSQNNNMKMDRPFLFMIIDSILNMTLYFGRFIEPTT</sequence>
<dbReference type="Pfam" id="PF00271">
    <property type="entry name" value="Helicase_C"/>
    <property type="match status" value="1"/>
</dbReference>
<comment type="similarity">
    <text evidence="4">Belongs to the DEAD box helicase family. DEAH subfamily. FANCM sub-subfamily.</text>
</comment>
<keyword evidence="13" id="KW-0325">Glycoprotein</keyword>
<keyword evidence="14" id="KW-0539">Nucleus</keyword>
<dbReference type="Gene3D" id="3.40.50.300">
    <property type="entry name" value="P-loop containing nucleotide triphosphate hydrolases"/>
    <property type="match status" value="2"/>
</dbReference>
<evidence type="ECO:0000256" key="10">
    <source>
        <dbReference type="ARBA" id="ARBA00022806"/>
    </source>
</evidence>
<name>A0A310SFU8_9HYME</name>
<organism evidence="20 21">
    <name type="scientific">Eufriesea mexicana</name>
    <dbReference type="NCBI Taxonomy" id="516756"/>
    <lineage>
        <taxon>Eukaryota</taxon>
        <taxon>Metazoa</taxon>
        <taxon>Ecdysozoa</taxon>
        <taxon>Arthropoda</taxon>
        <taxon>Hexapoda</taxon>
        <taxon>Insecta</taxon>
        <taxon>Pterygota</taxon>
        <taxon>Neoptera</taxon>
        <taxon>Endopterygota</taxon>
        <taxon>Hymenoptera</taxon>
        <taxon>Apocrita</taxon>
        <taxon>Aculeata</taxon>
        <taxon>Apoidea</taxon>
        <taxon>Anthophila</taxon>
        <taxon>Apidae</taxon>
        <taxon>Eufriesea</taxon>
    </lineage>
</organism>
<keyword evidence="7" id="KW-0732">Signal</keyword>
<evidence type="ECO:0000256" key="2">
    <source>
        <dbReference type="ARBA" id="ARBA00004613"/>
    </source>
</evidence>
<keyword evidence="16" id="KW-0175">Coiled coil</keyword>
<dbReference type="InterPro" id="IPR023795">
    <property type="entry name" value="Serpin_CS"/>
</dbReference>
<dbReference type="Gene3D" id="2.30.39.10">
    <property type="entry name" value="Alpha-1-antitrypsin, domain 1"/>
    <property type="match status" value="2"/>
</dbReference>
<evidence type="ECO:0000256" key="14">
    <source>
        <dbReference type="ARBA" id="ARBA00023242"/>
    </source>
</evidence>
<keyword evidence="17" id="KW-0472">Membrane</keyword>
<evidence type="ECO:0000256" key="5">
    <source>
        <dbReference type="ARBA" id="ARBA00022525"/>
    </source>
</evidence>
<keyword evidence="21" id="KW-1185">Reference proteome</keyword>
<evidence type="ECO:0000256" key="7">
    <source>
        <dbReference type="ARBA" id="ARBA00022729"/>
    </source>
</evidence>
<evidence type="ECO:0000256" key="9">
    <source>
        <dbReference type="ARBA" id="ARBA00022801"/>
    </source>
</evidence>
<evidence type="ECO:0000259" key="19">
    <source>
        <dbReference type="PROSITE" id="PS51194"/>
    </source>
</evidence>
<dbReference type="CDD" id="cd18033">
    <property type="entry name" value="DEXDc_FANCM"/>
    <property type="match status" value="1"/>
</dbReference>
<dbReference type="CDD" id="cd12091">
    <property type="entry name" value="FANCM_ID"/>
    <property type="match status" value="1"/>
</dbReference>